<sequence>MGQPGVNHASSEEFGLSPVRLLGPPEVPPVNSYPDYTQDPIRDRLGDWRLGIESPCLFFCSSFIYKQSLFTLRKEYGSTDVLQHFLELSWSHCPQTTLKLICLLRRTGLFSKQCREDFYTAAIWLHRYHSQTLAYNVGAFAKFGWLKDLLEILYRILNGLQVRHNQIMGRDKVRDERQKAKMIVQRQLLHKIRLKKMNSKEILIRTRKLQKRLVAEIMKPKVLQERSVTHSRNKKRIMMAKKAIERYNHDPNYRYLHDQIANLFAKLLKADLECLISGQMAKISLASKWCPSLDSSYDRSTLFCESVARRLFPYNSCPEYRELDVAHYTYRIRNRLQKEVLVPLRRALGLLEIYMSARQWNLLRYDRIASNAMKTYKRLFYKHDHDEFLRHLQNVPKTSTKELYPHDILRLLGCDSGHEVADLQWKRMIDTYFSKGKFVNCISVVDAALFRRGIDCTERFCLAFPLMTSELCASPWKGTVLTYSNNPTFVNIEGKDLGSRISFLSSLPMGKCPKLVQLLEKILEIAIDLKLSKENMIERIFVFDHWGNCFSGWVDIYERMREKYERNGYVMPKFVHWNHHDRATRTYEDYFSVKGDLTEIIATESSFRNFLESNGTLSPMAVMESKICGEDYLKVVVHD</sequence>
<dbReference type="PIRSF" id="PIRSF015417">
    <property type="entry name" value="T31B5_30_vWA"/>
    <property type="match status" value="1"/>
</dbReference>
<dbReference type="PANTHER" id="PTHR31373:SF17">
    <property type="entry name" value="OS06G0652100 PROTEIN"/>
    <property type="match status" value="1"/>
</dbReference>
<dbReference type="InterPro" id="IPR056690">
    <property type="entry name" value="DUF7788"/>
</dbReference>
<evidence type="ECO:0000259" key="1">
    <source>
        <dbReference type="Pfam" id="PF11443"/>
    </source>
</evidence>
<dbReference type="AlphaFoldDB" id="A0A5N6R4Q0"/>
<dbReference type="EMBL" id="CM017323">
    <property type="protein sequence ID" value="KAE8023681.1"/>
    <property type="molecule type" value="Genomic_DNA"/>
</dbReference>
<reference evidence="3 4" key="1">
    <citation type="submission" date="2019-06" db="EMBL/GenBank/DDBJ databases">
        <title>A chromosomal-level reference genome of Carpinus fangiana (Coryloideae, Betulaceae).</title>
        <authorList>
            <person name="Yang X."/>
            <person name="Wang Z."/>
            <person name="Zhang L."/>
            <person name="Hao G."/>
            <person name="Liu J."/>
            <person name="Yang Y."/>
        </authorList>
    </citation>
    <scope>NUCLEOTIDE SEQUENCE [LARGE SCALE GENOMIC DNA]</scope>
    <source>
        <strain evidence="3">Cfa_2016G</strain>
        <tissue evidence="3">Leaf</tissue>
    </source>
</reference>
<evidence type="ECO:0000259" key="2">
    <source>
        <dbReference type="Pfam" id="PF25043"/>
    </source>
</evidence>
<accession>A0A5N6R4Q0</accession>
<dbReference type="InterPro" id="IPR011205">
    <property type="entry name" value="UCP015417_vWA"/>
</dbReference>
<dbReference type="Pfam" id="PF25043">
    <property type="entry name" value="DUF7788"/>
    <property type="match status" value="1"/>
</dbReference>
<dbReference type="OrthoDB" id="1716605at2759"/>
<name>A0A5N6R4Q0_9ROSI</name>
<organism evidence="3 4">
    <name type="scientific">Carpinus fangiana</name>
    <dbReference type="NCBI Taxonomy" id="176857"/>
    <lineage>
        <taxon>Eukaryota</taxon>
        <taxon>Viridiplantae</taxon>
        <taxon>Streptophyta</taxon>
        <taxon>Embryophyta</taxon>
        <taxon>Tracheophyta</taxon>
        <taxon>Spermatophyta</taxon>
        <taxon>Magnoliopsida</taxon>
        <taxon>eudicotyledons</taxon>
        <taxon>Gunneridae</taxon>
        <taxon>Pentapetalae</taxon>
        <taxon>rosids</taxon>
        <taxon>fabids</taxon>
        <taxon>Fagales</taxon>
        <taxon>Betulaceae</taxon>
        <taxon>Carpinus</taxon>
    </lineage>
</organism>
<proteinExistence type="predicted"/>
<dbReference type="PANTHER" id="PTHR31373">
    <property type="entry name" value="OS06G0652100 PROTEIN"/>
    <property type="match status" value="1"/>
</dbReference>
<evidence type="ECO:0000313" key="4">
    <source>
        <dbReference type="Proteomes" id="UP000327013"/>
    </source>
</evidence>
<feature type="domain" description="DUF7788" evidence="2">
    <location>
        <begin position="454"/>
        <end position="582"/>
    </location>
</feature>
<protein>
    <submittedName>
        <fullName evidence="3">Uncharacterized protein</fullName>
    </submittedName>
</protein>
<dbReference type="Proteomes" id="UP000327013">
    <property type="component" value="Chromosome 3"/>
</dbReference>
<keyword evidence="4" id="KW-1185">Reference proteome</keyword>
<dbReference type="Pfam" id="PF11443">
    <property type="entry name" value="DUF2828"/>
    <property type="match status" value="1"/>
</dbReference>
<gene>
    <name evidence="3" type="ORF">FH972_009353</name>
</gene>
<feature type="domain" description="DUF2828" evidence="1">
    <location>
        <begin position="74"/>
        <end position="437"/>
    </location>
</feature>
<dbReference type="InterPro" id="IPR058580">
    <property type="entry name" value="DUF2828"/>
</dbReference>
<evidence type="ECO:0000313" key="3">
    <source>
        <dbReference type="EMBL" id="KAE8023681.1"/>
    </source>
</evidence>